<name>A0ABU8HEI9_9BACI</name>
<evidence type="ECO:0000259" key="2">
    <source>
        <dbReference type="Pfam" id="PF02557"/>
    </source>
</evidence>
<keyword evidence="4" id="KW-1185">Reference proteome</keyword>
<evidence type="ECO:0000313" key="4">
    <source>
        <dbReference type="Proteomes" id="UP001312865"/>
    </source>
</evidence>
<dbReference type="PANTHER" id="PTHR34385">
    <property type="entry name" value="D-ALANYL-D-ALANINE CARBOXYPEPTIDASE"/>
    <property type="match status" value="1"/>
</dbReference>
<dbReference type="InterPro" id="IPR009045">
    <property type="entry name" value="Zn_M74/Hedgehog-like"/>
</dbReference>
<dbReference type="EMBL" id="JBBAXC010000008">
    <property type="protein sequence ID" value="MEI5907687.1"/>
    <property type="molecule type" value="Genomic_DNA"/>
</dbReference>
<keyword evidence="3" id="KW-0121">Carboxypeptidase</keyword>
<dbReference type="Proteomes" id="UP001312865">
    <property type="component" value="Unassembled WGS sequence"/>
</dbReference>
<dbReference type="SUPFAM" id="SSF55166">
    <property type="entry name" value="Hedgehog/DD-peptidase"/>
    <property type="match status" value="1"/>
</dbReference>
<dbReference type="PROSITE" id="PS51257">
    <property type="entry name" value="PROKAR_LIPOPROTEIN"/>
    <property type="match status" value="1"/>
</dbReference>
<evidence type="ECO:0000256" key="1">
    <source>
        <dbReference type="SAM" id="SignalP"/>
    </source>
</evidence>
<dbReference type="RefSeq" id="WP_336587127.1">
    <property type="nucleotide sequence ID" value="NZ_JBBAXC010000008.1"/>
</dbReference>
<comment type="caution">
    <text evidence="3">The sequence shown here is derived from an EMBL/GenBank/DDBJ whole genome shotgun (WGS) entry which is preliminary data.</text>
</comment>
<dbReference type="InterPro" id="IPR052179">
    <property type="entry name" value="DD-CPase-like"/>
</dbReference>
<dbReference type="InterPro" id="IPR058193">
    <property type="entry name" value="VanY/YodJ_core_dom"/>
</dbReference>
<protein>
    <submittedName>
        <fullName evidence="3">D-alanyl-D-alanine carboxypeptidase family protein</fullName>
    </submittedName>
</protein>
<reference evidence="3 4" key="1">
    <citation type="journal article" date="2018" name="J. Microbiol.">
        <title>Bacillus spongiae sp. nov., isolated from sponge of Jeju Island.</title>
        <authorList>
            <person name="Lee G.E."/>
            <person name="Im W.T."/>
            <person name="Park J.S."/>
        </authorList>
    </citation>
    <scope>NUCLEOTIDE SEQUENCE [LARGE SCALE GENOMIC DNA]</scope>
    <source>
        <strain evidence="3 4">135PIL107-10</strain>
    </source>
</reference>
<keyword evidence="3" id="KW-0645">Protease</keyword>
<gene>
    <name evidence="3" type="ORF">WAK64_11535</name>
</gene>
<sequence length="369" mass="41668">MKSVRGIVLSSLLLLSGCAVAFSKNVGESEQDSSLPVIAQDGEVVGIAEISATSVQELVDQFYQNLVQETDEYLVVKDFSSKEELVNHLSKYAQREFAEKQVNSLYEEESGQLRLIAQETKQPLQETEEVTLNKISDTEYVATQGNETDLLGVQTVEMVFVYENNKWLISDSKSYPDLADDYMSTLALINKRYFLPSDYVPVELVEPNVPFTFEENLPKKLMVQEAALALEELFSAAKKDGIDLLAVSGYRSYDDQTSIFAWNSNLHGEEEANQFSARPGHSEHQSGLAMDVSSKSVSYALIEEFGETMEGIWIAEHSADYGFIIRYPEGKEEITGYTYEPWHLRFVGKEAAKEIWREEITLEEYLGEM</sequence>
<accession>A0ABU8HEI9</accession>
<proteinExistence type="predicted"/>
<organism evidence="3 4">
    <name type="scientific">Bacillus spongiae</name>
    <dbReference type="NCBI Taxonomy" id="2683610"/>
    <lineage>
        <taxon>Bacteria</taxon>
        <taxon>Bacillati</taxon>
        <taxon>Bacillota</taxon>
        <taxon>Bacilli</taxon>
        <taxon>Bacillales</taxon>
        <taxon>Bacillaceae</taxon>
        <taxon>Bacillus</taxon>
    </lineage>
</organism>
<dbReference type="Gene3D" id="3.10.450.420">
    <property type="match status" value="1"/>
</dbReference>
<dbReference type="Gene3D" id="3.30.1380.10">
    <property type="match status" value="1"/>
</dbReference>
<feature type="domain" description="D-alanyl-D-alanine carboxypeptidase-like core" evidence="2">
    <location>
        <begin position="221"/>
        <end position="349"/>
    </location>
</feature>
<dbReference type="InterPro" id="IPR003709">
    <property type="entry name" value="VanY-like_core_dom"/>
</dbReference>
<keyword evidence="1" id="KW-0732">Signal</keyword>
<dbReference type="GO" id="GO:0004180">
    <property type="term" value="F:carboxypeptidase activity"/>
    <property type="evidence" value="ECO:0007669"/>
    <property type="project" value="UniProtKB-KW"/>
</dbReference>
<dbReference type="Pfam" id="PF02557">
    <property type="entry name" value="VanY"/>
    <property type="match status" value="1"/>
</dbReference>
<evidence type="ECO:0000313" key="3">
    <source>
        <dbReference type="EMBL" id="MEI5907687.1"/>
    </source>
</evidence>
<feature type="signal peptide" evidence="1">
    <location>
        <begin position="1"/>
        <end position="21"/>
    </location>
</feature>
<dbReference type="CDD" id="cd14852">
    <property type="entry name" value="LD-carboxypeptidase"/>
    <property type="match status" value="1"/>
</dbReference>
<feature type="chain" id="PRO_5046630938" evidence="1">
    <location>
        <begin position="22"/>
        <end position="369"/>
    </location>
</feature>
<dbReference type="PANTHER" id="PTHR34385:SF1">
    <property type="entry name" value="PEPTIDOGLYCAN L-ALANYL-D-GLUTAMATE ENDOPEPTIDASE CWLK"/>
    <property type="match status" value="1"/>
</dbReference>
<keyword evidence="3" id="KW-0378">Hydrolase</keyword>
<dbReference type="InterPro" id="IPR053749">
    <property type="entry name" value="TA_system-associated_sf"/>
</dbReference>